<dbReference type="SUPFAM" id="SSF53850">
    <property type="entry name" value="Periplasmic binding protein-like II"/>
    <property type="match status" value="1"/>
</dbReference>
<dbReference type="PANTHER" id="PTHR30061:SF50">
    <property type="entry name" value="MALTOSE_MALTODEXTRIN-BINDING PERIPLASMIC PROTEIN"/>
    <property type="match status" value="1"/>
</dbReference>
<dbReference type="EMBL" id="JBHTOC010000011">
    <property type="protein sequence ID" value="MFD1430286.1"/>
    <property type="molecule type" value="Genomic_DNA"/>
</dbReference>
<keyword evidence="2" id="KW-0813">Transport</keyword>
<organism evidence="5 6">
    <name type="scientific">Lacticaseibacillus mingshuiensis</name>
    <dbReference type="NCBI Taxonomy" id="2799574"/>
    <lineage>
        <taxon>Bacteria</taxon>
        <taxon>Bacillati</taxon>
        <taxon>Bacillota</taxon>
        <taxon>Bacilli</taxon>
        <taxon>Lactobacillales</taxon>
        <taxon>Lactobacillaceae</taxon>
        <taxon>Lacticaseibacillus</taxon>
    </lineage>
</organism>
<keyword evidence="3 4" id="KW-0732">Signal</keyword>
<dbReference type="Pfam" id="PF13416">
    <property type="entry name" value="SBP_bac_8"/>
    <property type="match status" value="1"/>
</dbReference>
<dbReference type="Proteomes" id="UP001597196">
    <property type="component" value="Unassembled WGS sequence"/>
</dbReference>
<dbReference type="InterPro" id="IPR006059">
    <property type="entry name" value="SBP"/>
</dbReference>
<dbReference type="RefSeq" id="WP_203626604.1">
    <property type="nucleotide sequence ID" value="NZ_BOLQ01000006.1"/>
</dbReference>
<evidence type="ECO:0000313" key="6">
    <source>
        <dbReference type="Proteomes" id="UP001597196"/>
    </source>
</evidence>
<accession>A0ABW4CK23</accession>
<feature type="chain" id="PRO_5045143455" evidence="4">
    <location>
        <begin position="22"/>
        <end position="411"/>
    </location>
</feature>
<dbReference type="Gene3D" id="3.40.190.10">
    <property type="entry name" value="Periplasmic binding protein-like II"/>
    <property type="match status" value="2"/>
</dbReference>
<evidence type="ECO:0000313" key="5">
    <source>
        <dbReference type="EMBL" id="MFD1430286.1"/>
    </source>
</evidence>
<keyword evidence="6" id="KW-1185">Reference proteome</keyword>
<evidence type="ECO:0000256" key="4">
    <source>
        <dbReference type="SAM" id="SignalP"/>
    </source>
</evidence>
<evidence type="ECO:0000256" key="1">
    <source>
        <dbReference type="ARBA" id="ARBA00008520"/>
    </source>
</evidence>
<name>A0ABW4CK23_9LACO</name>
<sequence>MKLWKKVIMGSASLVAITLLAACGSGSSSSDSSTKSSTATKISGDVTLWVDTAQVPSYKKLVASFEKKYPDVNVKLTQSPNGSSNAKTDVGKDPAKAADVFQVPNDQLGQMAEAGYINPLSPDAEKEVKADNIDMAATAMTWKDKMYGYPWAQQANTLYYNKSKLSADDVKSWDSLTAKGVIGLDFTVPYNVYPVFLTAGTKLYGDDGETLDGSTVASDEGVAAMKWFSEQKANKGVMQTSNALNQLKAGKVGAIIDGPWDATNIKNLLGDNFAVTTLPTLTINGEQKQMQAFIGVMAFAVNSHTATKNQKAAQTLAAWVTNKAGQTELYKSQGQIPVNKEALDASDVKADPVAVAVDKQSAVSTLMPKMSQMATVWNDAAALTNGAYTGSIKAADYMTQLQKFQDAISKK</sequence>
<protein>
    <submittedName>
        <fullName evidence="5">Extracellular solute-binding protein</fullName>
    </submittedName>
</protein>
<comment type="similarity">
    <text evidence="1">Belongs to the bacterial solute-binding protein 1 family.</text>
</comment>
<evidence type="ECO:0000256" key="2">
    <source>
        <dbReference type="ARBA" id="ARBA00022448"/>
    </source>
</evidence>
<dbReference type="PROSITE" id="PS51257">
    <property type="entry name" value="PROKAR_LIPOPROTEIN"/>
    <property type="match status" value="1"/>
</dbReference>
<feature type="signal peptide" evidence="4">
    <location>
        <begin position="1"/>
        <end position="21"/>
    </location>
</feature>
<reference evidence="6" key="1">
    <citation type="journal article" date="2019" name="Int. J. Syst. Evol. Microbiol.">
        <title>The Global Catalogue of Microorganisms (GCM) 10K type strain sequencing project: providing services to taxonomists for standard genome sequencing and annotation.</title>
        <authorList>
            <consortium name="The Broad Institute Genomics Platform"/>
            <consortium name="The Broad Institute Genome Sequencing Center for Infectious Disease"/>
            <person name="Wu L."/>
            <person name="Ma J."/>
        </authorList>
    </citation>
    <scope>NUCLEOTIDE SEQUENCE [LARGE SCALE GENOMIC DNA]</scope>
    <source>
        <strain evidence="6">CCM 8980</strain>
    </source>
</reference>
<evidence type="ECO:0000256" key="3">
    <source>
        <dbReference type="ARBA" id="ARBA00022729"/>
    </source>
</evidence>
<proteinExistence type="inferred from homology"/>
<dbReference type="PANTHER" id="PTHR30061">
    <property type="entry name" value="MALTOSE-BINDING PERIPLASMIC PROTEIN"/>
    <property type="match status" value="1"/>
</dbReference>
<comment type="caution">
    <text evidence="5">The sequence shown here is derived from an EMBL/GenBank/DDBJ whole genome shotgun (WGS) entry which is preliminary data.</text>
</comment>
<gene>
    <name evidence="5" type="ORF">ACFQ4P_08505</name>
</gene>